<evidence type="ECO:0000313" key="4">
    <source>
        <dbReference type="Proteomes" id="UP001324287"/>
    </source>
</evidence>
<dbReference type="InterPro" id="IPR036259">
    <property type="entry name" value="MFS_trans_sf"/>
</dbReference>
<proteinExistence type="predicted"/>
<evidence type="ECO:0008006" key="5">
    <source>
        <dbReference type="Google" id="ProtNLM"/>
    </source>
</evidence>
<sequence>MGPARAGTVAAVLAGVGCAGVWTFARDLLTGHGGPGPGISGALWCVLGVAGLAGGASGAVVERYGVAIAWRGSLLVAAVGTALLAVRPDVPWLAGVALAAFGASFVALSGVLIAWGPVPGRTAQRPPRPSCSWDSRRVRHWVPWRWAYWPQGSGCRRPSSWPRGWSCSPPVSPTDVPVTGETRSAAGAALHAHEEEARRETYGASTDANRPPAARG</sequence>
<feature type="transmembrane region" description="Helical" evidence="2">
    <location>
        <begin position="68"/>
        <end position="86"/>
    </location>
</feature>
<feature type="transmembrane region" description="Helical" evidence="2">
    <location>
        <begin position="41"/>
        <end position="61"/>
    </location>
</feature>
<evidence type="ECO:0000313" key="3">
    <source>
        <dbReference type="EMBL" id="WRL66496.1"/>
    </source>
</evidence>
<protein>
    <recommendedName>
        <fullName evidence="5">Major facilitator superfamily (MFS) profile domain-containing protein</fullName>
    </recommendedName>
</protein>
<dbReference type="EMBL" id="CP141261">
    <property type="protein sequence ID" value="WRL66496.1"/>
    <property type="molecule type" value="Genomic_DNA"/>
</dbReference>
<reference evidence="3 4" key="1">
    <citation type="submission" date="2023-12" db="EMBL/GenBank/DDBJ databases">
        <title>Blastococcus brunescens sp. nov., an actonobacterium isolated from sandstone collected in sahara desert.</title>
        <authorList>
            <person name="Gtari M."/>
            <person name="Ghodhbane F."/>
        </authorList>
    </citation>
    <scope>NUCLEOTIDE SEQUENCE [LARGE SCALE GENOMIC DNA]</scope>
    <source>
        <strain evidence="3 4">BMG 8361</strain>
    </source>
</reference>
<gene>
    <name evidence="3" type="ORF">U6N30_14425</name>
</gene>
<keyword evidence="2" id="KW-0472">Membrane</keyword>
<feature type="compositionally biased region" description="Basic and acidic residues" evidence="1">
    <location>
        <begin position="191"/>
        <end position="201"/>
    </location>
</feature>
<accession>A0ABZ1B9S6</accession>
<dbReference type="SUPFAM" id="SSF103473">
    <property type="entry name" value="MFS general substrate transporter"/>
    <property type="match status" value="1"/>
</dbReference>
<name>A0ABZ1B9S6_9ACTN</name>
<keyword evidence="2" id="KW-0812">Transmembrane</keyword>
<dbReference type="Proteomes" id="UP001324287">
    <property type="component" value="Chromosome"/>
</dbReference>
<feature type="transmembrane region" description="Helical" evidence="2">
    <location>
        <begin position="92"/>
        <end position="115"/>
    </location>
</feature>
<evidence type="ECO:0000256" key="2">
    <source>
        <dbReference type="SAM" id="Phobius"/>
    </source>
</evidence>
<organism evidence="3 4">
    <name type="scientific">Blastococcus brunescens</name>
    <dbReference type="NCBI Taxonomy" id="1564165"/>
    <lineage>
        <taxon>Bacteria</taxon>
        <taxon>Bacillati</taxon>
        <taxon>Actinomycetota</taxon>
        <taxon>Actinomycetes</taxon>
        <taxon>Geodermatophilales</taxon>
        <taxon>Geodermatophilaceae</taxon>
        <taxon>Blastococcus</taxon>
    </lineage>
</organism>
<dbReference type="RefSeq" id="WP_324277808.1">
    <property type="nucleotide sequence ID" value="NZ_CP141261.1"/>
</dbReference>
<keyword evidence="4" id="KW-1185">Reference proteome</keyword>
<keyword evidence="2" id="KW-1133">Transmembrane helix</keyword>
<feature type="compositionally biased region" description="Low complexity" evidence="1">
    <location>
        <begin position="173"/>
        <end position="190"/>
    </location>
</feature>
<dbReference type="PROSITE" id="PS51257">
    <property type="entry name" value="PROKAR_LIPOPROTEIN"/>
    <property type="match status" value="1"/>
</dbReference>
<feature type="region of interest" description="Disordered" evidence="1">
    <location>
        <begin position="159"/>
        <end position="216"/>
    </location>
</feature>
<evidence type="ECO:0000256" key="1">
    <source>
        <dbReference type="SAM" id="MobiDB-lite"/>
    </source>
</evidence>